<dbReference type="InterPro" id="IPR041698">
    <property type="entry name" value="Methyltransf_25"/>
</dbReference>
<reference evidence="6 7" key="1">
    <citation type="submission" date="2024-09" db="EMBL/GenBank/DDBJ databases">
        <authorList>
            <person name="Sun Q."/>
            <person name="Mori K."/>
        </authorList>
    </citation>
    <scope>NUCLEOTIDE SEQUENCE [LARGE SCALE GENOMIC DNA]</scope>
    <source>
        <strain evidence="6 7">JCM 1342</strain>
    </source>
</reference>
<dbReference type="EMBL" id="JBHMBE010000004">
    <property type="protein sequence ID" value="MFB9646979.1"/>
    <property type="molecule type" value="Genomic_DNA"/>
</dbReference>
<dbReference type="PANTHER" id="PTHR48105">
    <property type="entry name" value="THIOREDOXIN REDUCTASE 1-RELATED-RELATED"/>
    <property type="match status" value="1"/>
</dbReference>
<keyword evidence="1" id="KW-0285">Flavoprotein</keyword>
<dbReference type="InterPro" id="IPR029063">
    <property type="entry name" value="SAM-dependent_MTases_sf"/>
</dbReference>
<evidence type="ECO:0000256" key="2">
    <source>
        <dbReference type="ARBA" id="ARBA00023002"/>
    </source>
</evidence>
<evidence type="ECO:0000259" key="5">
    <source>
        <dbReference type="Pfam" id="PF13649"/>
    </source>
</evidence>
<protein>
    <submittedName>
        <fullName evidence="6">FAD-dependent oxidoreductase</fullName>
    </submittedName>
</protein>
<evidence type="ECO:0000313" key="6">
    <source>
        <dbReference type="EMBL" id="MFB9646979.1"/>
    </source>
</evidence>
<dbReference type="Proteomes" id="UP001589611">
    <property type="component" value="Unassembled WGS sequence"/>
</dbReference>
<keyword evidence="2" id="KW-0560">Oxidoreductase</keyword>
<evidence type="ECO:0000256" key="3">
    <source>
        <dbReference type="ARBA" id="ARBA00048132"/>
    </source>
</evidence>
<accession>A0ABV5T309</accession>
<keyword evidence="7" id="KW-1185">Reference proteome</keyword>
<evidence type="ECO:0000259" key="4">
    <source>
        <dbReference type="Pfam" id="PF07992"/>
    </source>
</evidence>
<evidence type="ECO:0000256" key="1">
    <source>
        <dbReference type="ARBA" id="ARBA00022630"/>
    </source>
</evidence>
<dbReference type="Pfam" id="PF07992">
    <property type="entry name" value="Pyr_redox_2"/>
    <property type="match status" value="1"/>
</dbReference>
<comment type="catalytic activity">
    <reaction evidence="3">
        <text>[thioredoxin]-dithiol + NADP(+) = [thioredoxin]-disulfide + NADPH + H(+)</text>
        <dbReference type="Rhea" id="RHEA:20345"/>
        <dbReference type="Rhea" id="RHEA-COMP:10698"/>
        <dbReference type="Rhea" id="RHEA-COMP:10700"/>
        <dbReference type="ChEBI" id="CHEBI:15378"/>
        <dbReference type="ChEBI" id="CHEBI:29950"/>
        <dbReference type="ChEBI" id="CHEBI:50058"/>
        <dbReference type="ChEBI" id="CHEBI:57783"/>
        <dbReference type="ChEBI" id="CHEBI:58349"/>
        <dbReference type="EC" id="1.8.1.9"/>
    </reaction>
</comment>
<dbReference type="InterPro" id="IPR023753">
    <property type="entry name" value="FAD/NAD-binding_dom"/>
</dbReference>
<gene>
    <name evidence="6" type="ORF">ACFFPJ_14355</name>
</gene>
<proteinExistence type="predicted"/>
<sequence>METAQWDAIVIGAGAAGLSAAQMLGRSRRRTLVLDAGAPRNRFAAHMHGVLGHDGVAPGDLLAHGRAEVEAYGVELRTASVARVDDTPTRVEVTLADGTSETARALVVATGISDDLPDIPGLAERWGSAVLHCPYCHGWEVRDRRLGVVLVSPRQLHQAELVRQWSDDVVVFTGAMGTLEPDAARRLRARGVEIISEPVVEVLGDDREVSGVRLADGQVVEIDAIFTMGEARPHDTFLAHLGLDRADTPFGAFLAVDATGKTSAERIWAAGNVVSPTANVPLSMGAGAMAGAAVNGALVQEDFALACEEAGADLAPDAYWDHRYADAERMWSGRPNRAVVDAVSQLPPGRALDLGCGEGADTIWLAQRGWDATGVDISAIAIARAQTAADAESVSARFLATDLSDTDAAGEYDLVTASFFHSPVALDRTGALKRAAQRVASGGRLLIVSHAGPPPWAPPGHGGHVFLTAPEELASLELSLDEWTVEIAETRSREVVAPDGAPAMIDDAVVMVRRR</sequence>
<dbReference type="InterPro" id="IPR036188">
    <property type="entry name" value="FAD/NAD-bd_sf"/>
</dbReference>
<name>A0ABV5T309_9MICO</name>
<organism evidence="6 7">
    <name type="scientific">Microbacterium terregens</name>
    <dbReference type="NCBI Taxonomy" id="69363"/>
    <lineage>
        <taxon>Bacteria</taxon>
        <taxon>Bacillati</taxon>
        <taxon>Actinomycetota</taxon>
        <taxon>Actinomycetes</taxon>
        <taxon>Micrococcales</taxon>
        <taxon>Microbacteriaceae</taxon>
        <taxon>Microbacterium</taxon>
    </lineage>
</organism>
<dbReference type="PRINTS" id="PR00368">
    <property type="entry name" value="FADPNR"/>
</dbReference>
<dbReference type="Pfam" id="PF13649">
    <property type="entry name" value="Methyltransf_25"/>
    <property type="match status" value="1"/>
</dbReference>
<dbReference type="InterPro" id="IPR050097">
    <property type="entry name" value="Ferredoxin-NADP_redctase_2"/>
</dbReference>
<dbReference type="RefSeq" id="WP_344714888.1">
    <property type="nucleotide sequence ID" value="NZ_BAAAWH010000001.1"/>
</dbReference>
<dbReference type="PRINTS" id="PR00469">
    <property type="entry name" value="PNDRDTASEII"/>
</dbReference>
<dbReference type="CDD" id="cd02440">
    <property type="entry name" value="AdoMet_MTases"/>
    <property type="match status" value="1"/>
</dbReference>
<dbReference type="SUPFAM" id="SSF53335">
    <property type="entry name" value="S-adenosyl-L-methionine-dependent methyltransferases"/>
    <property type="match status" value="1"/>
</dbReference>
<dbReference type="Gene3D" id="3.40.50.150">
    <property type="entry name" value="Vaccinia Virus protein VP39"/>
    <property type="match status" value="1"/>
</dbReference>
<feature type="domain" description="FAD/NAD(P)-binding" evidence="4">
    <location>
        <begin position="7"/>
        <end position="277"/>
    </location>
</feature>
<dbReference type="SUPFAM" id="SSF51905">
    <property type="entry name" value="FAD/NAD(P)-binding domain"/>
    <property type="match status" value="1"/>
</dbReference>
<dbReference type="Gene3D" id="3.50.50.60">
    <property type="entry name" value="FAD/NAD(P)-binding domain"/>
    <property type="match status" value="2"/>
</dbReference>
<evidence type="ECO:0000313" key="7">
    <source>
        <dbReference type="Proteomes" id="UP001589611"/>
    </source>
</evidence>
<feature type="domain" description="Methyltransferase" evidence="5">
    <location>
        <begin position="352"/>
        <end position="443"/>
    </location>
</feature>
<comment type="caution">
    <text evidence="6">The sequence shown here is derived from an EMBL/GenBank/DDBJ whole genome shotgun (WGS) entry which is preliminary data.</text>
</comment>